<dbReference type="PIRSF" id="PIRSF036292">
    <property type="entry name" value="Prenylcysteine_oxidase"/>
    <property type="match status" value="1"/>
</dbReference>
<comment type="cofactor">
    <cofactor evidence="1">
        <name>FAD</name>
        <dbReference type="ChEBI" id="CHEBI:57692"/>
    </cofactor>
</comment>
<evidence type="ECO:0000259" key="8">
    <source>
        <dbReference type="Pfam" id="PF07156"/>
    </source>
</evidence>
<evidence type="ECO:0000313" key="9">
    <source>
        <dbReference type="EMBL" id="KAF2087212.1"/>
    </source>
</evidence>
<keyword evidence="5" id="KW-0274">FAD</keyword>
<gene>
    <name evidence="9" type="ORF">K490DRAFT_42592</name>
</gene>
<evidence type="ECO:0000256" key="5">
    <source>
        <dbReference type="ARBA" id="ARBA00022827"/>
    </source>
</evidence>
<dbReference type="GO" id="GO:0001735">
    <property type="term" value="F:prenylcysteine oxidase activity"/>
    <property type="evidence" value="ECO:0007669"/>
    <property type="project" value="InterPro"/>
</dbReference>
<name>A0A9P4LWN2_9PEZI</name>
<dbReference type="Pfam" id="PF07156">
    <property type="entry name" value="Prenylcys_lyase"/>
    <property type="match status" value="1"/>
</dbReference>
<dbReference type="GO" id="GO:0030328">
    <property type="term" value="P:prenylcysteine catabolic process"/>
    <property type="evidence" value="ECO:0007669"/>
    <property type="project" value="InterPro"/>
</dbReference>
<evidence type="ECO:0000256" key="7">
    <source>
        <dbReference type="ARBA" id="ARBA00023180"/>
    </source>
</evidence>
<proteinExistence type="inferred from homology"/>
<dbReference type="EMBL" id="ML978721">
    <property type="protein sequence ID" value="KAF2087212.1"/>
    <property type="molecule type" value="Genomic_DNA"/>
</dbReference>
<evidence type="ECO:0000256" key="1">
    <source>
        <dbReference type="ARBA" id="ARBA00001974"/>
    </source>
</evidence>
<dbReference type="Proteomes" id="UP000799776">
    <property type="component" value="Unassembled WGS sequence"/>
</dbReference>
<dbReference type="SUPFAM" id="SSF51905">
    <property type="entry name" value="FAD/NAD(P)-binding domain"/>
    <property type="match status" value="1"/>
</dbReference>
<protein>
    <submittedName>
        <fullName evidence="9">Prenylcysteine oxidase-like protein 1</fullName>
    </submittedName>
</protein>
<keyword evidence="7" id="KW-0325">Glycoprotein</keyword>
<keyword evidence="3" id="KW-0285">Flavoprotein</keyword>
<evidence type="ECO:0000256" key="6">
    <source>
        <dbReference type="ARBA" id="ARBA00023002"/>
    </source>
</evidence>
<dbReference type="PANTHER" id="PTHR15944:SF0">
    <property type="entry name" value="PRENYLCYSTEINE LYASE DOMAIN-CONTAINING PROTEIN"/>
    <property type="match status" value="1"/>
</dbReference>
<sequence length="512" mass="55073">GAGAAGSSAAYHLSQFAAAAGIPLNITVFERESHVGGRSTTVNAWGAPGVPVELGASIFVEVNKILVDAVKEFGLSTGDDDGTYASAGAGDDDDAPDTLGIWNGHEFVFSGPSDLSWWDRAKLLWKYGLAPIKTMRLMRATVGRFLEMYQEPYFPFRSLSEAAAQVGLLNATAATGEEFLRQGGIGESFAREVVQASTRVNYAQNLPLIDGLTTMVCMAAQGAMSVAGGNWRIFSSMLSAAKANVRINTTVTTLARHPEGGYMLLSNAAFADKDAAVTLNPPTHFDTVILAAPHQFANITITSPSSSPNIHIPDTIPYVTLHVTLLASPRRLNPAFFSLPPSSHVPDTILTTLAPDETPDGKRQFVGRAGFFSISTLRRARNPETGRTEWLYKIFSPEAIDEAFLGAMLGIDGEFPIGGASDEITWLYRKVWQSYPYELPRVTFEKLGRRGLEGSLWYTSGIESFISTMETSALMGRNVARLVVDGWVGEKEKGLGNGRDHAAGGEGEAKEL</sequence>
<feature type="non-terminal residue" evidence="9">
    <location>
        <position position="1"/>
    </location>
</feature>
<dbReference type="InterPro" id="IPR017046">
    <property type="entry name" value="Prenylcysteine_Oxase1"/>
</dbReference>
<evidence type="ECO:0000256" key="3">
    <source>
        <dbReference type="ARBA" id="ARBA00022630"/>
    </source>
</evidence>
<evidence type="ECO:0000256" key="2">
    <source>
        <dbReference type="ARBA" id="ARBA00009967"/>
    </source>
</evidence>
<dbReference type="PANTHER" id="PTHR15944">
    <property type="entry name" value="FARNESYLCYSTEINE LYASE"/>
    <property type="match status" value="1"/>
</dbReference>
<keyword evidence="4" id="KW-0732">Signal</keyword>
<dbReference type="InterPro" id="IPR036188">
    <property type="entry name" value="FAD/NAD-bd_sf"/>
</dbReference>
<dbReference type="Gene3D" id="3.50.50.60">
    <property type="entry name" value="FAD/NAD(P)-binding domain"/>
    <property type="match status" value="1"/>
</dbReference>
<dbReference type="InterPro" id="IPR010795">
    <property type="entry name" value="Prenylcys_lyase"/>
</dbReference>
<comment type="caution">
    <text evidence="9">The sequence shown here is derived from an EMBL/GenBank/DDBJ whole genome shotgun (WGS) entry which is preliminary data.</text>
</comment>
<organism evidence="9 10">
    <name type="scientific">Saccharata proteae CBS 121410</name>
    <dbReference type="NCBI Taxonomy" id="1314787"/>
    <lineage>
        <taxon>Eukaryota</taxon>
        <taxon>Fungi</taxon>
        <taxon>Dikarya</taxon>
        <taxon>Ascomycota</taxon>
        <taxon>Pezizomycotina</taxon>
        <taxon>Dothideomycetes</taxon>
        <taxon>Dothideomycetes incertae sedis</taxon>
        <taxon>Botryosphaeriales</taxon>
        <taxon>Saccharataceae</taxon>
        <taxon>Saccharata</taxon>
    </lineage>
</organism>
<reference evidence="9" key="1">
    <citation type="journal article" date="2020" name="Stud. Mycol.">
        <title>101 Dothideomycetes genomes: a test case for predicting lifestyles and emergence of pathogens.</title>
        <authorList>
            <person name="Haridas S."/>
            <person name="Albert R."/>
            <person name="Binder M."/>
            <person name="Bloem J."/>
            <person name="Labutti K."/>
            <person name="Salamov A."/>
            <person name="Andreopoulos B."/>
            <person name="Baker S."/>
            <person name="Barry K."/>
            <person name="Bills G."/>
            <person name="Bluhm B."/>
            <person name="Cannon C."/>
            <person name="Castanera R."/>
            <person name="Culley D."/>
            <person name="Daum C."/>
            <person name="Ezra D."/>
            <person name="Gonzalez J."/>
            <person name="Henrissat B."/>
            <person name="Kuo A."/>
            <person name="Liang C."/>
            <person name="Lipzen A."/>
            <person name="Lutzoni F."/>
            <person name="Magnuson J."/>
            <person name="Mondo S."/>
            <person name="Nolan M."/>
            <person name="Ohm R."/>
            <person name="Pangilinan J."/>
            <person name="Park H.-J."/>
            <person name="Ramirez L."/>
            <person name="Alfaro M."/>
            <person name="Sun H."/>
            <person name="Tritt A."/>
            <person name="Yoshinaga Y."/>
            <person name="Zwiers L.-H."/>
            <person name="Turgeon B."/>
            <person name="Goodwin S."/>
            <person name="Spatafora J."/>
            <person name="Crous P."/>
            <person name="Grigoriev I."/>
        </authorList>
    </citation>
    <scope>NUCLEOTIDE SEQUENCE</scope>
    <source>
        <strain evidence="9">CBS 121410</strain>
    </source>
</reference>
<dbReference type="AlphaFoldDB" id="A0A9P4LWN2"/>
<keyword evidence="10" id="KW-1185">Reference proteome</keyword>
<dbReference type="GO" id="GO:0030327">
    <property type="term" value="P:prenylated protein catabolic process"/>
    <property type="evidence" value="ECO:0007669"/>
    <property type="project" value="TreeGrafter"/>
</dbReference>
<feature type="domain" description="Prenylcysteine lyase" evidence="8">
    <location>
        <begin position="113"/>
        <end position="492"/>
    </location>
</feature>
<accession>A0A9P4LWN2</accession>
<evidence type="ECO:0000256" key="4">
    <source>
        <dbReference type="ARBA" id="ARBA00022729"/>
    </source>
</evidence>
<dbReference type="OrthoDB" id="437369at2759"/>
<dbReference type="Pfam" id="PF13450">
    <property type="entry name" value="NAD_binding_8"/>
    <property type="match status" value="1"/>
</dbReference>
<keyword evidence="6" id="KW-0560">Oxidoreductase</keyword>
<comment type="similarity">
    <text evidence="2">Belongs to the prenylcysteine oxidase family.</text>
</comment>
<evidence type="ECO:0000313" key="10">
    <source>
        <dbReference type="Proteomes" id="UP000799776"/>
    </source>
</evidence>